<comment type="catalytic activity">
    <reaction evidence="9 11">
        <text>Couples ATP hydrolysis with the unwinding of duplex DNA by translocating in the 3'-5' direction.</text>
        <dbReference type="EC" id="5.6.2.4"/>
    </reaction>
</comment>
<dbReference type="InterPro" id="IPR001650">
    <property type="entry name" value="Helicase_C-like"/>
</dbReference>
<dbReference type="PANTHER" id="PTHR13710">
    <property type="entry name" value="DNA HELICASE RECQ FAMILY MEMBER"/>
    <property type="match status" value="1"/>
</dbReference>
<name>A0A443SJ77_9ACAR</name>
<dbReference type="VEuPathDB" id="VectorBase:LDEU004460"/>
<feature type="domain" description="Helicase ATP-binding" evidence="14">
    <location>
        <begin position="88"/>
        <end position="263"/>
    </location>
</feature>
<dbReference type="GO" id="GO:0005634">
    <property type="term" value="C:nucleus"/>
    <property type="evidence" value="ECO:0007669"/>
    <property type="project" value="UniProtKB-SubCell"/>
</dbReference>
<dbReference type="AlphaFoldDB" id="A0A443SJ77"/>
<dbReference type="InterPro" id="IPR011545">
    <property type="entry name" value="DEAD/DEAH_box_helicase_dom"/>
</dbReference>
<evidence type="ECO:0000256" key="4">
    <source>
        <dbReference type="ARBA" id="ARBA00022801"/>
    </source>
</evidence>
<dbReference type="SMART" id="SM00490">
    <property type="entry name" value="HELICc"/>
    <property type="match status" value="1"/>
</dbReference>
<dbReference type="Pfam" id="PF00271">
    <property type="entry name" value="Helicase_C"/>
    <property type="match status" value="1"/>
</dbReference>
<dbReference type="GO" id="GO:0005694">
    <property type="term" value="C:chromosome"/>
    <property type="evidence" value="ECO:0007669"/>
    <property type="project" value="TreeGrafter"/>
</dbReference>
<evidence type="ECO:0000256" key="7">
    <source>
        <dbReference type="ARBA" id="ARBA00023125"/>
    </source>
</evidence>
<keyword evidence="12" id="KW-0175">Coiled coil</keyword>
<evidence type="ECO:0000256" key="3">
    <source>
        <dbReference type="ARBA" id="ARBA00022741"/>
    </source>
</evidence>
<evidence type="ECO:0000256" key="12">
    <source>
        <dbReference type="SAM" id="Coils"/>
    </source>
</evidence>
<dbReference type="GO" id="GO:0005737">
    <property type="term" value="C:cytoplasm"/>
    <property type="evidence" value="ECO:0007669"/>
    <property type="project" value="TreeGrafter"/>
</dbReference>
<dbReference type="InterPro" id="IPR032284">
    <property type="entry name" value="RecQ_Zn-bd"/>
</dbReference>
<dbReference type="FunFam" id="3.40.50.300:FF:001975">
    <property type="entry name" value="ATP-dependent DNA helicase"/>
    <property type="match status" value="1"/>
</dbReference>
<dbReference type="SMART" id="SM00487">
    <property type="entry name" value="DEXDc"/>
    <property type="match status" value="1"/>
</dbReference>
<evidence type="ECO:0000256" key="5">
    <source>
        <dbReference type="ARBA" id="ARBA00022806"/>
    </source>
</evidence>
<dbReference type="GO" id="GO:0046872">
    <property type="term" value="F:metal ion binding"/>
    <property type="evidence" value="ECO:0007669"/>
    <property type="project" value="UniProtKB-KW"/>
</dbReference>
<keyword evidence="6 11" id="KW-0067">ATP-binding</keyword>
<evidence type="ECO:0000256" key="2">
    <source>
        <dbReference type="ARBA" id="ARBA00022723"/>
    </source>
</evidence>
<dbReference type="CDD" id="cd18794">
    <property type="entry name" value="SF2_C_RecQ"/>
    <property type="match status" value="1"/>
</dbReference>
<dbReference type="GO" id="GO:0005524">
    <property type="term" value="F:ATP binding"/>
    <property type="evidence" value="ECO:0007669"/>
    <property type="project" value="UniProtKB-KW"/>
</dbReference>
<comment type="catalytic activity">
    <reaction evidence="10 11">
        <text>ATP + H2O = ADP + phosphate + H(+)</text>
        <dbReference type="Rhea" id="RHEA:13065"/>
        <dbReference type="ChEBI" id="CHEBI:15377"/>
        <dbReference type="ChEBI" id="CHEBI:15378"/>
        <dbReference type="ChEBI" id="CHEBI:30616"/>
        <dbReference type="ChEBI" id="CHEBI:43474"/>
        <dbReference type="ChEBI" id="CHEBI:456216"/>
    </reaction>
</comment>
<keyword evidence="11" id="KW-0539">Nucleus</keyword>
<dbReference type="SUPFAM" id="SSF52540">
    <property type="entry name" value="P-loop containing nucleoside triphosphate hydrolases"/>
    <property type="match status" value="1"/>
</dbReference>
<dbReference type="Pfam" id="PF00270">
    <property type="entry name" value="DEAD"/>
    <property type="match status" value="1"/>
</dbReference>
<keyword evidence="4 11" id="KW-0378">Hydrolase</keyword>
<keyword evidence="3 11" id="KW-0547">Nucleotide-binding</keyword>
<dbReference type="InterPro" id="IPR027417">
    <property type="entry name" value="P-loop_NTPase"/>
</dbReference>
<dbReference type="FunFam" id="3.40.50.300:FF:001544">
    <property type="entry name" value="ATP-dependent DNA helicase"/>
    <property type="match status" value="1"/>
</dbReference>
<sequence length="625" mass="71455">MNSNSNSKRLQEAKEELETVVKQIRDLKKRKGELEDEIWRLEDVLNAASHGMEQEFDNDSYPWSGDLKKKLKEVFKIDDFRVLQRACINATLSKIDCLLILPTGGGKSLCFQLPAVISKGITLVVSPLVSLMEDQCQGLSELNISCAMFCGEMTREQSNEIMAKLKDTNSGLRVLYVTPEKLAKNKTLMSQLEKIYQAKRLDRIVIDEVHCCSQWGHDFRPDYKFLNVMKKQFPDSPILGLTATATPAVIVDIQKILGIEGCCVLKGTFFRPNLKYRIQYTDSKDVTEIAKLINDKYQKMCGIVYCLTTKDTEEVSSVLRRNKIKSSFYHAKMSQEDRSEVQRAWHTGNITVIVATIAFGMGINKLNVRFVIHHGLSKSIENYYQETGRAGRDGEISDCILYFRSSDVFRLTSMFFSEYSSQSNIYKMIRFCVDHNTCRKQYLAEYFEDDSQLVCDNMCDNCENRDLNKFRSINVKKYCCHLLQIIGKAKKVNERLTALKLVDIWLGKGDKRFRIPDVNPAMSRGQCELTVIYLLMDKYLKEEFHFTPYSTISYIVAGAQSSSVQQKDSIDYLFPIVDSNNGSNNCTETTKKKRASSNSSVKNSEKRKLKKISNGEDDEDIVVVE</sequence>
<dbReference type="GO" id="GO:0016887">
    <property type="term" value="F:ATP hydrolysis activity"/>
    <property type="evidence" value="ECO:0007669"/>
    <property type="project" value="RHEA"/>
</dbReference>
<dbReference type="GO" id="GO:0043138">
    <property type="term" value="F:3'-5' DNA helicase activity"/>
    <property type="evidence" value="ECO:0007669"/>
    <property type="project" value="UniProtKB-EC"/>
</dbReference>
<comment type="subcellular location">
    <subcellularLocation>
        <location evidence="11">Nucleus</location>
    </subcellularLocation>
</comment>
<keyword evidence="2" id="KW-0479">Metal-binding</keyword>
<keyword evidence="17" id="KW-1185">Reference proteome</keyword>
<dbReference type="GO" id="GO:0003677">
    <property type="term" value="F:DNA binding"/>
    <property type="evidence" value="ECO:0007669"/>
    <property type="project" value="UniProtKB-KW"/>
</dbReference>
<dbReference type="OrthoDB" id="10261556at2759"/>
<evidence type="ECO:0000256" key="6">
    <source>
        <dbReference type="ARBA" id="ARBA00022840"/>
    </source>
</evidence>
<dbReference type="PROSITE" id="PS51194">
    <property type="entry name" value="HELICASE_CTER"/>
    <property type="match status" value="1"/>
</dbReference>
<dbReference type="InterPro" id="IPR014001">
    <property type="entry name" value="Helicase_ATP-bd"/>
</dbReference>
<dbReference type="EC" id="5.6.2.4" evidence="11"/>
<evidence type="ECO:0000256" key="9">
    <source>
        <dbReference type="ARBA" id="ARBA00034617"/>
    </source>
</evidence>
<evidence type="ECO:0000259" key="15">
    <source>
        <dbReference type="PROSITE" id="PS51194"/>
    </source>
</evidence>
<evidence type="ECO:0000313" key="17">
    <source>
        <dbReference type="Proteomes" id="UP000288716"/>
    </source>
</evidence>
<dbReference type="STRING" id="299467.A0A443SJ77"/>
<dbReference type="GO" id="GO:0000724">
    <property type="term" value="P:double-strand break repair via homologous recombination"/>
    <property type="evidence" value="ECO:0007669"/>
    <property type="project" value="TreeGrafter"/>
</dbReference>
<dbReference type="GO" id="GO:0009378">
    <property type="term" value="F:four-way junction helicase activity"/>
    <property type="evidence" value="ECO:0007669"/>
    <property type="project" value="TreeGrafter"/>
</dbReference>
<dbReference type="NCBIfam" id="TIGR00614">
    <property type="entry name" value="recQ_fam"/>
    <property type="match status" value="1"/>
</dbReference>
<gene>
    <name evidence="16" type="ORF">B4U80_01150</name>
</gene>
<feature type="coiled-coil region" evidence="12">
    <location>
        <begin position="7"/>
        <end position="44"/>
    </location>
</feature>
<dbReference type="Gene3D" id="1.10.10.10">
    <property type="entry name" value="Winged helix-like DNA-binding domain superfamily/Winged helix DNA-binding domain"/>
    <property type="match status" value="1"/>
</dbReference>
<dbReference type="EMBL" id="NCKV01001909">
    <property type="protein sequence ID" value="RWS27579.1"/>
    <property type="molecule type" value="Genomic_DNA"/>
</dbReference>
<comment type="similarity">
    <text evidence="1 11">Belongs to the helicase family. RecQ subfamily.</text>
</comment>
<dbReference type="InterPro" id="IPR004589">
    <property type="entry name" value="DNA_helicase_ATP-dep_RecQ"/>
</dbReference>
<dbReference type="InterPro" id="IPR036388">
    <property type="entry name" value="WH-like_DNA-bd_sf"/>
</dbReference>
<dbReference type="Gene3D" id="3.40.50.300">
    <property type="entry name" value="P-loop containing nucleotide triphosphate hydrolases"/>
    <property type="match status" value="2"/>
</dbReference>
<feature type="domain" description="Helicase C-terminal" evidence="15">
    <location>
        <begin position="292"/>
        <end position="437"/>
    </location>
</feature>
<evidence type="ECO:0000256" key="1">
    <source>
        <dbReference type="ARBA" id="ARBA00005446"/>
    </source>
</evidence>
<dbReference type="PANTHER" id="PTHR13710:SF105">
    <property type="entry name" value="ATP-DEPENDENT DNA HELICASE Q1"/>
    <property type="match status" value="1"/>
</dbReference>
<keyword evidence="7" id="KW-0238">DNA-binding</keyword>
<dbReference type="PROSITE" id="PS51192">
    <property type="entry name" value="HELICASE_ATP_BIND_1"/>
    <property type="match status" value="1"/>
</dbReference>
<protein>
    <recommendedName>
        <fullName evidence="11">ATP-dependent DNA helicase</fullName>
        <ecNumber evidence="11">5.6.2.4</ecNumber>
    </recommendedName>
</protein>
<organism evidence="16 17">
    <name type="scientific">Leptotrombidium deliense</name>
    <dbReference type="NCBI Taxonomy" id="299467"/>
    <lineage>
        <taxon>Eukaryota</taxon>
        <taxon>Metazoa</taxon>
        <taxon>Ecdysozoa</taxon>
        <taxon>Arthropoda</taxon>
        <taxon>Chelicerata</taxon>
        <taxon>Arachnida</taxon>
        <taxon>Acari</taxon>
        <taxon>Acariformes</taxon>
        <taxon>Trombidiformes</taxon>
        <taxon>Prostigmata</taxon>
        <taxon>Anystina</taxon>
        <taxon>Parasitengona</taxon>
        <taxon>Trombiculoidea</taxon>
        <taxon>Trombiculidae</taxon>
        <taxon>Leptotrombidium</taxon>
    </lineage>
</organism>
<keyword evidence="8" id="KW-0413">Isomerase</keyword>
<evidence type="ECO:0000313" key="16">
    <source>
        <dbReference type="EMBL" id="RWS27579.1"/>
    </source>
</evidence>
<evidence type="ECO:0000256" key="13">
    <source>
        <dbReference type="SAM" id="MobiDB-lite"/>
    </source>
</evidence>
<comment type="caution">
    <text evidence="16">The sequence shown here is derived from an EMBL/GenBank/DDBJ whole genome shotgun (WGS) entry which is preliminary data.</text>
</comment>
<dbReference type="CDD" id="cd18015">
    <property type="entry name" value="DEXHc_RecQ1"/>
    <property type="match status" value="1"/>
</dbReference>
<evidence type="ECO:0000259" key="14">
    <source>
        <dbReference type="PROSITE" id="PS51192"/>
    </source>
</evidence>
<accession>A0A443SJ77</accession>
<evidence type="ECO:0000256" key="10">
    <source>
        <dbReference type="ARBA" id="ARBA00049360"/>
    </source>
</evidence>
<proteinExistence type="inferred from homology"/>
<feature type="region of interest" description="Disordered" evidence="13">
    <location>
        <begin position="585"/>
        <end position="625"/>
    </location>
</feature>
<keyword evidence="5 11" id="KW-0347">Helicase</keyword>
<evidence type="ECO:0000256" key="8">
    <source>
        <dbReference type="ARBA" id="ARBA00023235"/>
    </source>
</evidence>
<evidence type="ECO:0000256" key="11">
    <source>
        <dbReference type="RuleBase" id="RU364117"/>
    </source>
</evidence>
<feature type="compositionally biased region" description="Acidic residues" evidence="13">
    <location>
        <begin position="615"/>
        <end position="625"/>
    </location>
</feature>
<dbReference type="Pfam" id="PF16124">
    <property type="entry name" value="RecQ_Zn_bind"/>
    <property type="match status" value="1"/>
</dbReference>
<reference evidence="16 17" key="1">
    <citation type="journal article" date="2018" name="Gigascience">
        <title>Genomes of trombidid mites reveal novel predicted allergens and laterally-transferred genes associated with secondary metabolism.</title>
        <authorList>
            <person name="Dong X."/>
            <person name="Chaisiri K."/>
            <person name="Xia D."/>
            <person name="Armstrong S.D."/>
            <person name="Fang Y."/>
            <person name="Donnelly M.J."/>
            <person name="Kadowaki T."/>
            <person name="McGarry J.W."/>
            <person name="Darby A.C."/>
            <person name="Makepeace B.L."/>
        </authorList>
    </citation>
    <scope>NUCLEOTIDE SEQUENCE [LARGE SCALE GENOMIC DNA]</scope>
    <source>
        <strain evidence="16">UoL-UT</strain>
    </source>
</reference>
<dbReference type="Proteomes" id="UP000288716">
    <property type="component" value="Unassembled WGS sequence"/>
</dbReference>